<dbReference type="OrthoDB" id="8907274at2759"/>
<feature type="transmembrane region" description="Helical" evidence="7">
    <location>
        <begin position="419"/>
        <end position="438"/>
    </location>
</feature>
<evidence type="ECO:0000256" key="6">
    <source>
        <dbReference type="SAM" id="MobiDB-lite"/>
    </source>
</evidence>
<feature type="transmembrane region" description="Helical" evidence="7">
    <location>
        <begin position="229"/>
        <end position="250"/>
    </location>
</feature>
<name>A0A7R9M5E4_9ACAR</name>
<dbReference type="Pfam" id="PF01569">
    <property type="entry name" value="PAP2"/>
    <property type="match status" value="1"/>
</dbReference>
<dbReference type="GO" id="GO:0007165">
    <property type="term" value="P:signal transduction"/>
    <property type="evidence" value="ECO:0007669"/>
    <property type="project" value="TreeGrafter"/>
</dbReference>
<evidence type="ECO:0000256" key="2">
    <source>
        <dbReference type="ARBA" id="ARBA00008816"/>
    </source>
</evidence>
<evidence type="ECO:0000313" key="9">
    <source>
        <dbReference type="EMBL" id="CAD7653931.1"/>
    </source>
</evidence>
<dbReference type="Proteomes" id="UP000728032">
    <property type="component" value="Unassembled WGS sequence"/>
</dbReference>
<dbReference type="PANTHER" id="PTHR10165:SF114">
    <property type="entry name" value="PHOSPHATIDIC ACID PHOSPHATASE TYPE 2_HALOPEROXIDASE DOMAIN-CONTAINING PROTEIN"/>
    <property type="match status" value="1"/>
</dbReference>
<organism evidence="9">
    <name type="scientific">Oppiella nova</name>
    <dbReference type="NCBI Taxonomy" id="334625"/>
    <lineage>
        <taxon>Eukaryota</taxon>
        <taxon>Metazoa</taxon>
        <taxon>Ecdysozoa</taxon>
        <taxon>Arthropoda</taxon>
        <taxon>Chelicerata</taxon>
        <taxon>Arachnida</taxon>
        <taxon>Acari</taxon>
        <taxon>Acariformes</taxon>
        <taxon>Sarcoptiformes</taxon>
        <taxon>Oribatida</taxon>
        <taxon>Brachypylina</taxon>
        <taxon>Oppioidea</taxon>
        <taxon>Oppiidae</taxon>
        <taxon>Oppiella</taxon>
    </lineage>
</organism>
<keyword evidence="4 7" id="KW-1133">Transmembrane helix</keyword>
<gene>
    <name evidence="9" type="ORF">ONB1V03_LOCUS10582</name>
</gene>
<evidence type="ECO:0000256" key="3">
    <source>
        <dbReference type="ARBA" id="ARBA00022692"/>
    </source>
</evidence>
<dbReference type="PANTHER" id="PTHR10165">
    <property type="entry name" value="LIPID PHOSPHATE PHOSPHATASE"/>
    <property type="match status" value="1"/>
</dbReference>
<comment type="similarity">
    <text evidence="2">Belongs to the PA-phosphatase related phosphoesterase family.</text>
</comment>
<keyword evidence="10" id="KW-1185">Reference proteome</keyword>
<dbReference type="GO" id="GO:0005886">
    <property type="term" value="C:plasma membrane"/>
    <property type="evidence" value="ECO:0007669"/>
    <property type="project" value="TreeGrafter"/>
</dbReference>
<protein>
    <recommendedName>
        <fullName evidence="8">Phosphatidic acid phosphatase type 2/haloperoxidase domain-containing protein</fullName>
    </recommendedName>
</protein>
<evidence type="ECO:0000259" key="8">
    <source>
        <dbReference type="SMART" id="SM00014"/>
    </source>
</evidence>
<feature type="transmembrane region" description="Helical" evidence="7">
    <location>
        <begin position="293"/>
        <end position="316"/>
    </location>
</feature>
<evidence type="ECO:0000256" key="5">
    <source>
        <dbReference type="ARBA" id="ARBA00023136"/>
    </source>
</evidence>
<dbReference type="GO" id="GO:0008195">
    <property type="term" value="F:phosphatidate phosphatase activity"/>
    <property type="evidence" value="ECO:0007669"/>
    <property type="project" value="TreeGrafter"/>
</dbReference>
<dbReference type="GO" id="GO:0046839">
    <property type="term" value="P:phospholipid dephosphorylation"/>
    <property type="evidence" value="ECO:0007669"/>
    <property type="project" value="TreeGrafter"/>
</dbReference>
<dbReference type="AlphaFoldDB" id="A0A7R9M5E4"/>
<dbReference type="InterPro" id="IPR000326">
    <property type="entry name" value="PAP2/HPO"/>
</dbReference>
<reference evidence="9" key="1">
    <citation type="submission" date="2020-11" db="EMBL/GenBank/DDBJ databases">
        <authorList>
            <person name="Tran Van P."/>
        </authorList>
    </citation>
    <scope>NUCLEOTIDE SEQUENCE</scope>
</reference>
<feature type="domain" description="Phosphatidic acid phosphatase type 2/haloperoxidase" evidence="8">
    <location>
        <begin position="330"/>
        <end position="495"/>
    </location>
</feature>
<evidence type="ECO:0000256" key="1">
    <source>
        <dbReference type="ARBA" id="ARBA00004141"/>
    </source>
</evidence>
<dbReference type="Gene3D" id="1.20.144.10">
    <property type="entry name" value="Phosphatidic acid phosphatase type 2/haloperoxidase"/>
    <property type="match status" value="1"/>
</dbReference>
<dbReference type="InterPro" id="IPR036938">
    <property type="entry name" value="PAP2/HPO_sf"/>
</dbReference>
<dbReference type="SUPFAM" id="SSF48317">
    <property type="entry name" value="Acid phosphatase/Vanadium-dependent haloperoxidase"/>
    <property type="match status" value="1"/>
</dbReference>
<feature type="compositionally biased region" description="Low complexity" evidence="6">
    <location>
        <begin position="159"/>
        <end position="170"/>
    </location>
</feature>
<comment type="subcellular location">
    <subcellularLocation>
        <location evidence="1">Membrane</location>
        <topology evidence="1">Multi-pass membrane protein</topology>
    </subcellularLocation>
</comment>
<feature type="region of interest" description="Disordered" evidence="6">
    <location>
        <begin position="140"/>
        <end position="170"/>
    </location>
</feature>
<dbReference type="InterPro" id="IPR043216">
    <property type="entry name" value="PAP-like"/>
</dbReference>
<evidence type="ECO:0000256" key="4">
    <source>
        <dbReference type="ARBA" id="ARBA00022989"/>
    </source>
</evidence>
<dbReference type="EMBL" id="CAJPVJ010007280">
    <property type="protein sequence ID" value="CAG2171118.1"/>
    <property type="molecule type" value="Genomic_DNA"/>
</dbReference>
<sequence>VSDSMQTKGRHEINIDDSIRGFGRKHSHHKLTVQKNSTIQSIHKWIHIFVSDSMQTKGRHEINIDDSIRGLGRKHSHHKLTVQKNSTIQSIHTPQHSPHQYLHTASRKESGVSLMNASTNLYKHQNTQTMHTNGSIPRYHQHVNRHSCPPTSGPPPPSAANSLRSSAPLSLRSTGNSTLFRHSIAMDSIPLSDTIVSNDDRILVTNDILKDKSQVLNNEIVETKVSANILPIFIMEFLSLVCLSSLAYFLRFTDSFGVLIRGFYCDDKSISLPFRPTFGDHSKPVMTAFSDELFYSITIGVPVIMVIVCEILRMIAKSGNKRKKVIAAQTGGFAYGLLTTSILTDTLKLISGRLRPHFLHICQTITEICKRLSIENTGVEFDPKTHIEFRHIWIDPNDFDDSVLCQNETSLIRESRMSFPSSTASIATYSAFFMLLYINSMVTFKSGRIVKLWFTVSTLICLLIVICGKVSTHENHVEDIIVSLIIGIGFALYICCTQLNRFRDQCNNQKDESYESESQISLTEEEENAWFWKYFHIPRVNLLRRSARYFRKREPNSPISVVRCSNGSSYVNPAFEHKDVIDSNTSRTHSSYIDSYRR</sequence>
<dbReference type="GO" id="GO:0006644">
    <property type="term" value="P:phospholipid metabolic process"/>
    <property type="evidence" value="ECO:0007669"/>
    <property type="project" value="InterPro"/>
</dbReference>
<dbReference type="SMART" id="SM00014">
    <property type="entry name" value="acidPPc"/>
    <property type="match status" value="1"/>
</dbReference>
<evidence type="ECO:0000256" key="7">
    <source>
        <dbReference type="SAM" id="Phobius"/>
    </source>
</evidence>
<dbReference type="EMBL" id="OC922105">
    <property type="protein sequence ID" value="CAD7653931.1"/>
    <property type="molecule type" value="Genomic_DNA"/>
</dbReference>
<proteinExistence type="inferred from homology"/>
<evidence type="ECO:0000313" key="10">
    <source>
        <dbReference type="Proteomes" id="UP000728032"/>
    </source>
</evidence>
<accession>A0A7R9M5E4</accession>
<feature type="transmembrane region" description="Helical" evidence="7">
    <location>
        <begin position="480"/>
        <end position="500"/>
    </location>
</feature>
<feature type="non-terminal residue" evidence="9">
    <location>
        <position position="1"/>
    </location>
</feature>
<feature type="transmembrane region" description="Helical" evidence="7">
    <location>
        <begin position="450"/>
        <end position="468"/>
    </location>
</feature>
<keyword evidence="5 7" id="KW-0472">Membrane</keyword>
<keyword evidence="3 7" id="KW-0812">Transmembrane</keyword>